<dbReference type="GO" id="GO:0004048">
    <property type="term" value="F:anthranilate phosphoribosyltransferase activity"/>
    <property type="evidence" value="ECO:0007669"/>
    <property type="project" value="UniProtKB-UniRule"/>
</dbReference>
<keyword evidence="3" id="KW-0479">Metal-binding</keyword>
<dbReference type="EMBL" id="CP030041">
    <property type="protein sequence ID" value="AWW31974.1"/>
    <property type="molecule type" value="Genomic_DNA"/>
</dbReference>
<dbReference type="Gene3D" id="1.20.970.10">
    <property type="entry name" value="Transferase, Pyrimidine Nucleoside Phosphorylase, Chain C"/>
    <property type="match status" value="1"/>
</dbReference>
<feature type="binding site" evidence="3">
    <location>
        <position position="110"/>
    </location>
    <ligand>
        <name>anthranilate</name>
        <dbReference type="ChEBI" id="CHEBI:16567"/>
        <label>1</label>
    </ligand>
</feature>
<dbReference type="Pfam" id="PF00591">
    <property type="entry name" value="Glycos_transf_3"/>
    <property type="match status" value="1"/>
</dbReference>
<dbReference type="GO" id="GO:0000287">
    <property type="term" value="F:magnesium ion binding"/>
    <property type="evidence" value="ECO:0007669"/>
    <property type="project" value="UniProtKB-UniRule"/>
</dbReference>
<feature type="binding site" evidence="3">
    <location>
        <position position="224"/>
    </location>
    <ligand>
        <name>Mg(2+)</name>
        <dbReference type="ChEBI" id="CHEBI:18420"/>
        <label>2</label>
    </ligand>
</feature>
<keyword evidence="7" id="KW-1185">Reference proteome</keyword>
<dbReference type="GO" id="GO:0000162">
    <property type="term" value="P:L-tryptophan biosynthetic process"/>
    <property type="evidence" value="ECO:0007669"/>
    <property type="project" value="UniProtKB-UniRule"/>
</dbReference>
<sequence length="338" mass="36527">MKEILNHLIEHRTLGKEEAKETLKKITSGEYNQSQMAAFMTVYMMRSITVEELEGFREAMLEQCIPVEIAAYDAMDLCGTGGDGKDTFNISTLSSFVVAGAGQNVAKHGNNGVSSICGSSNLLAHFGYEFTNDIDVIRKNLDEAGICFLHAPLFHPAMKNVGPIRKDLGVKTFFNMLGPMVNPSFPKKQLVGVFSLELARLYGYLYQNSRIDFSILHSLDGYDEVSLTGDFKMISNAGERVISPESIGLPKVKAPAIQGGTTIEESARIFHNILKGEGTEAQKAVVVANSAAALVTADQSLSFEEGIAKATASLDSGKALQTFENLVNPKTSVSLANS</sequence>
<dbReference type="SUPFAM" id="SSF47648">
    <property type="entry name" value="Nucleoside phosphorylase/phosphoribosyltransferase N-terminal domain"/>
    <property type="match status" value="1"/>
</dbReference>
<dbReference type="InterPro" id="IPR005940">
    <property type="entry name" value="Anthranilate_Pribosyl_Tfrase"/>
</dbReference>
<dbReference type="InterPro" id="IPR017459">
    <property type="entry name" value="Glycosyl_Trfase_fam3_N_dom"/>
</dbReference>
<comment type="caution">
    <text evidence="3">Lacks conserved residue(s) required for the propagation of feature annotation.</text>
</comment>
<gene>
    <name evidence="3 6" type="primary">trpD</name>
    <name evidence="6" type="ORF">DN752_18555</name>
</gene>
<dbReference type="Proteomes" id="UP000248688">
    <property type="component" value="Chromosome"/>
</dbReference>
<dbReference type="GO" id="GO:0005829">
    <property type="term" value="C:cytosol"/>
    <property type="evidence" value="ECO:0007669"/>
    <property type="project" value="TreeGrafter"/>
</dbReference>
<evidence type="ECO:0000256" key="1">
    <source>
        <dbReference type="ARBA" id="ARBA00022676"/>
    </source>
</evidence>
<dbReference type="PANTHER" id="PTHR43285">
    <property type="entry name" value="ANTHRANILATE PHOSPHORIBOSYLTRANSFERASE"/>
    <property type="match status" value="1"/>
</dbReference>
<dbReference type="InterPro" id="IPR036320">
    <property type="entry name" value="Glycosyl_Trfase_fam3_N_dom_sf"/>
</dbReference>
<comment type="catalytic activity">
    <reaction evidence="3">
        <text>N-(5-phospho-beta-D-ribosyl)anthranilate + diphosphate = 5-phospho-alpha-D-ribose 1-diphosphate + anthranilate</text>
        <dbReference type="Rhea" id="RHEA:11768"/>
        <dbReference type="ChEBI" id="CHEBI:16567"/>
        <dbReference type="ChEBI" id="CHEBI:18277"/>
        <dbReference type="ChEBI" id="CHEBI:33019"/>
        <dbReference type="ChEBI" id="CHEBI:58017"/>
        <dbReference type="EC" id="2.4.2.18"/>
    </reaction>
</comment>
<reference evidence="6 7" key="1">
    <citation type="submission" date="2018-06" db="EMBL/GenBank/DDBJ databases">
        <title>Echinicola strongylocentroti sp. nov., isolated from a sea urchin Strongylocentrotus intermedius.</title>
        <authorList>
            <person name="Bae S.S."/>
        </authorList>
    </citation>
    <scope>NUCLEOTIDE SEQUENCE [LARGE SCALE GENOMIC DNA]</scope>
    <source>
        <strain evidence="6 7">MEBiC08714</strain>
    </source>
</reference>
<dbReference type="RefSeq" id="WP_112785347.1">
    <property type="nucleotide sequence ID" value="NZ_CP030041.1"/>
</dbReference>
<keyword evidence="3" id="KW-0057">Aromatic amino acid biosynthesis</keyword>
<evidence type="ECO:0000259" key="5">
    <source>
        <dbReference type="Pfam" id="PF02885"/>
    </source>
</evidence>
<feature type="binding site" evidence="3">
    <location>
        <begin position="89"/>
        <end position="92"/>
    </location>
    <ligand>
        <name>5-phospho-alpha-D-ribose 1-diphosphate</name>
        <dbReference type="ChEBI" id="CHEBI:58017"/>
    </ligand>
</feature>
<comment type="function">
    <text evidence="3">Catalyzes the transfer of the phosphoribosyl group of 5-phosphorylribose-1-pyrophosphate (PRPP) to anthranilate to yield N-(5'-phosphoribosyl)-anthranilate (PRA).</text>
</comment>
<dbReference type="EC" id="2.4.2.18" evidence="3"/>
<accession>A0A2Z4IM48</accession>
<dbReference type="UniPathway" id="UPA00035">
    <property type="reaction ID" value="UER00041"/>
</dbReference>
<keyword evidence="3" id="KW-0822">Tryptophan biosynthesis</keyword>
<dbReference type="NCBIfam" id="TIGR01245">
    <property type="entry name" value="trpD"/>
    <property type="match status" value="1"/>
</dbReference>
<feature type="binding site" evidence="3">
    <location>
        <position position="87"/>
    </location>
    <ligand>
        <name>5-phospho-alpha-D-ribose 1-diphosphate</name>
        <dbReference type="ChEBI" id="CHEBI:58017"/>
    </ligand>
</feature>
<comment type="cofactor">
    <cofactor evidence="3">
        <name>Mg(2+)</name>
        <dbReference type="ChEBI" id="CHEBI:18420"/>
    </cofactor>
    <text evidence="3">Binds 2 magnesium ions per monomer.</text>
</comment>
<proteinExistence type="inferred from homology"/>
<feature type="binding site" evidence="3">
    <location>
        <position position="165"/>
    </location>
    <ligand>
        <name>anthranilate</name>
        <dbReference type="ChEBI" id="CHEBI:16567"/>
        <label>2</label>
    </ligand>
</feature>
<feature type="binding site" evidence="3">
    <location>
        <position position="119"/>
    </location>
    <ligand>
        <name>5-phospho-alpha-D-ribose 1-diphosphate</name>
        <dbReference type="ChEBI" id="CHEBI:58017"/>
    </ligand>
</feature>
<feature type="binding site" evidence="3">
    <location>
        <position position="224"/>
    </location>
    <ligand>
        <name>Mg(2+)</name>
        <dbReference type="ChEBI" id="CHEBI:18420"/>
        <label>1</label>
    </ligand>
</feature>
<comment type="subunit">
    <text evidence="3">Homodimer.</text>
</comment>
<organism evidence="6 7">
    <name type="scientific">Echinicola strongylocentroti</name>
    <dbReference type="NCBI Taxonomy" id="1795355"/>
    <lineage>
        <taxon>Bacteria</taxon>
        <taxon>Pseudomonadati</taxon>
        <taxon>Bacteroidota</taxon>
        <taxon>Cytophagia</taxon>
        <taxon>Cytophagales</taxon>
        <taxon>Cyclobacteriaceae</taxon>
        <taxon>Echinicola</taxon>
    </lineage>
</organism>
<dbReference type="InterPro" id="IPR000312">
    <property type="entry name" value="Glycosyl_Trfase_fam3"/>
</dbReference>
<evidence type="ECO:0000256" key="3">
    <source>
        <dbReference type="HAMAP-Rule" id="MF_00211"/>
    </source>
</evidence>
<feature type="domain" description="Glycosyl transferase family 3" evidence="4">
    <location>
        <begin position="72"/>
        <end position="320"/>
    </location>
</feature>
<evidence type="ECO:0000313" key="6">
    <source>
        <dbReference type="EMBL" id="AWW31974.1"/>
    </source>
</evidence>
<feature type="binding site" evidence="3">
    <location>
        <position position="223"/>
    </location>
    <ligand>
        <name>Mg(2+)</name>
        <dbReference type="ChEBI" id="CHEBI:18420"/>
        <label>2</label>
    </ligand>
</feature>
<dbReference type="HAMAP" id="MF_00211">
    <property type="entry name" value="TrpD"/>
    <property type="match status" value="1"/>
</dbReference>
<keyword evidence="3" id="KW-0028">Amino-acid biosynthesis</keyword>
<evidence type="ECO:0000313" key="7">
    <source>
        <dbReference type="Proteomes" id="UP000248688"/>
    </source>
</evidence>
<dbReference type="OrthoDB" id="9806430at2"/>
<dbReference type="KEGG" id="est:DN752_18555"/>
<dbReference type="Pfam" id="PF02885">
    <property type="entry name" value="Glycos_trans_3N"/>
    <property type="match status" value="1"/>
</dbReference>
<dbReference type="Gene3D" id="3.40.1030.10">
    <property type="entry name" value="Nucleoside phosphorylase/phosphoribosyltransferase catalytic domain"/>
    <property type="match status" value="1"/>
</dbReference>
<feature type="domain" description="Glycosyl transferase family 3 N-terminal" evidence="5">
    <location>
        <begin position="2"/>
        <end position="64"/>
    </location>
</feature>
<dbReference type="SUPFAM" id="SSF52418">
    <property type="entry name" value="Nucleoside phosphorylase/phosphoribosyltransferase catalytic domain"/>
    <property type="match status" value="1"/>
</dbReference>
<feature type="binding site" evidence="3">
    <location>
        <position position="79"/>
    </location>
    <ligand>
        <name>5-phospho-alpha-D-ribose 1-diphosphate</name>
        <dbReference type="ChEBI" id="CHEBI:58017"/>
    </ligand>
</feature>
<feature type="binding site" evidence="3">
    <location>
        <begin position="107"/>
        <end position="115"/>
    </location>
    <ligand>
        <name>5-phospho-alpha-D-ribose 1-diphosphate</name>
        <dbReference type="ChEBI" id="CHEBI:58017"/>
    </ligand>
</feature>
<feature type="binding site" evidence="3">
    <location>
        <position position="79"/>
    </location>
    <ligand>
        <name>anthranilate</name>
        <dbReference type="ChEBI" id="CHEBI:16567"/>
        <label>1</label>
    </ligand>
</feature>
<name>A0A2Z4IM48_9BACT</name>
<dbReference type="PANTHER" id="PTHR43285:SF2">
    <property type="entry name" value="ANTHRANILATE PHOSPHORIBOSYLTRANSFERASE"/>
    <property type="match status" value="1"/>
</dbReference>
<feature type="binding site" evidence="3">
    <location>
        <position position="91"/>
    </location>
    <ligand>
        <name>Mg(2+)</name>
        <dbReference type="ChEBI" id="CHEBI:18420"/>
        <label>1</label>
    </ligand>
</feature>
<evidence type="ECO:0000256" key="2">
    <source>
        <dbReference type="ARBA" id="ARBA00022679"/>
    </source>
</evidence>
<keyword evidence="1 3" id="KW-0328">Glycosyltransferase</keyword>
<evidence type="ECO:0000259" key="4">
    <source>
        <dbReference type="Pfam" id="PF00591"/>
    </source>
</evidence>
<protein>
    <recommendedName>
        <fullName evidence="3">Anthranilate phosphoribosyltransferase</fullName>
        <ecNumber evidence="3">2.4.2.18</ecNumber>
    </recommendedName>
</protein>
<dbReference type="InterPro" id="IPR035902">
    <property type="entry name" value="Nuc_phospho_transferase"/>
</dbReference>
<comment type="similarity">
    <text evidence="3">Belongs to the anthranilate phosphoribosyltransferase family.</text>
</comment>
<dbReference type="AlphaFoldDB" id="A0A2Z4IM48"/>
<keyword evidence="2 3" id="KW-0808">Transferase</keyword>
<comment type="pathway">
    <text evidence="3">Amino-acid biosynthesis; L-tryptophan biosynthesis; L-tryptophan from chorismate: step 2/5.</text>
</comment>
<feature type="binding site" evidence="3">
    <location>
        <begin position="82"/>
        <end position="83"/>
    </location>
    <ligand>
        <name>5-phospho-alpha-D-ribose 1-diphosphate</name>
        <dbReference type="ChEBI" id="CHEBI:58017"/>
    </ligand>
</feature>
<keyword evidence="3" id="KW-0460">Magnesium</keyword>